<dbReference type="Proteomes" id="UP000504640">
    <property type="component" value="Unplaced"/>
</dbReference>
<dbReference type="AlphaFoldDB" id="A0A6J3FCT8"/>
<feature type="region of interest" description="Disordered" evidence="1">
    <location>
        <begin position="1"/>
        <end position="121"/>
    </location>
</feature>
<protein>
    <submittedName>
        <fullName evidence="3">Cuticle collagen 13-like</fullName>
    </submittedName>
</protein>
<feature type="compositionally biased region" description="Low complexity" evidence="1">
    <location>
        <begin position="13"/>
        <end position="28"/>
    </location>
</feature>
<feature type="compositionally biased region" description="Gly residues" evidence="1">
    <location>
        <begin position="71"/>
        <end position="90"/>
    </location>
</feature>
<evidence type="ECO:0000256" key="1">
    <source>
        <dbReference type="SAM" id="MobiDB-lite"/>
    </source>
</evidence>
<dbReference type="RefSeq" id="XP_032103478.1">
    <property type="nucleotide sequence ID" value="XM_032247587.1"/>
</dbReference>
<accession>A0A6J3FCT8</accession>
<feature type="compositionally biased region" description="Basic residues" evidence="1">
    <location>
        <begin position="1"/>
        <end position="12"/>
    </location>
</feature>
<organism evidence="2 3">
    <name type="scientific">Sapajus apella</name>
    <name type="common">Brown-capped capuchin</name>
    <name type="synonym">Cebus apella</name>
    <dbReference type="NCBI Taxonomy" id="9515"/>
    <lineage>
        <taxon>Eukaryota</taxon>
        <taxon>Metazoa</taxon>
        <taxon>Chordata</taxon>
        <taxon>Craniata</taxon>
        <taxon>Vertebrata</taxon>
        <taxon>Euteleostomi</taxon>
        <taxon>Mammalia</taxon>
        <taxon>Eutheria</taxon>
        <taxon>Euarchontoglires</taxon>
        <taxon>Primates</taxon>
        <taxon>Haplorrhini</taxon>
        <taxon>Platyrrhini</taxon>
        <taxon>Cebidae</taxon>
        <taxon>Cebinae</taxon>
        <taxon>Sapajus</taxon>
    </lineage>
</organism>
<evidence type="ECO:0000313" key="3">
    <source>
        <dbReference type="RefSeq" id="XP_032103478.1"/>
    </source>
</evidence>
<keyword evidence="2" id="KW-1185">Reference proteome</keyword>
<feature type="compositionally biased region" description="Low complexity" evidence="1">
    <location>
        <begin position="38"/>
        <end position="53"/>
    </location>
</feature>
<gene>
    <name evidence="3" type="primary">LOC116529599</name>
</gene>
<sequence>MAARAKRPRAARRGPLGAPGRSLSRASGGAAGVRGERAAAPLPAAAGPASQSARGGGRWRLQRRPWRAAPGKGGGPGGLRLPGKGPGIPGFRGASRRRAQARRRTVAPAGPGPPGSTVLNKKENGLSRITINLELLTMSPNIFVIS</sequence>
<reference evidence="3" key="1">
    <citation type="submission" date="2025-08" db="UniProtKB">
        <authorList>
            <consortium name="RefSeq"/>
        </authorList>
    </citation>
    <scope>IDENTIFICATION</scope>
    <source>
        <tissue evidence="3">Blood</tissue>
    </source>
</reference>
<dbReference type="GeneID" id="116529599"/>
<feature type="compositionally biased region" description="Basic residues" evidence="1">
    <location>
        <begin position="94"/>
        <end position="105"/>
    </location>
</feature>
<evidence type="ECO:0000313" key="2">
    <source>
        <dbReference type="Proteomes" id="UP000504640"/>
    </source>
</evidence>
<name>A0A6J3FCT8_SAPAP</name>
<proteinExistence type="predicted"/>